<name>A0A0F9QM54_9ZZZZ</name>
<feature type="transmembrane region" description="Helical" evidence="1">
    <location>
        <begin position="21"/>
        <end position="41"/>
    </location>
</feature>
<comment type="caution">
    <text evidence="2">The sequence shown here is derived from an EMBL/GenBank/DDBJ whole genome shotgun (WGS) entry which is preliminary data.</text>
</comment>
<sequence length="95" mass="11045">MALARGKSRIKKERQALYFDLMWGVTSAVIALSGIIYISILNRIKSVGWFIAGFTFWMCYLLFSVLLISYGLYTSYKEKNFDENKYKKDLRAPIV</sequence>
<keyword evidence="1" id="KW-0812">Transmembrane</keyword>
<protein>
    <submittedName>
        <fullName evidence="2">Uncharacterized protein</fullName>
    </submittedName>
</protein>
<dbReference type="EMBL" id="LAZR01004691">
    <property type="protein sequence ID" value="KKN06443.1"/>
    <property type="molecule type" value="Genomic_DNA"/>
</dbReference>
<keyword evidence="1" id="KW-1133">Transmembrane helix</keyword>
<keyword evidence="1" id="KW-0472">Membrane</keyword>
<accession>A0A0F9QM54</accession>
<reference evidence="2" key="1">
    <citation type="journal article" date="2015" name="Nature">
        <title>Complex archaea that bridge the gap between prokaryotes and eukaryotes.</title>
        <authorList>
            <person name="Spang A."/>
            <person name="Saw J.H."/>
            <person name="Jorgensen S.L."/>
            <person name="Zaremba-Niedzwiedzka K."/>
            <person name="Martijn J."/>
            <person name="Lind A.E."/>
            <person name="van Eijk R."/>
            <person name="Schleper C."/>
            <person name="Guy L."/>
            <person name="Ettema T.J."/>
        </authorList>
    </citation>
    <scope>NUCLEOTIDE SEQUENCE</scope>
</reference>
<gene>
    <name evidence="2" type="ORF">LCGC14_1077240</name>
</gene>
<dbReference type="AlphaFoldDB" id="A0A0F9QM54"/>
<proteinExistence type="predicted"/>
<organism evidence="2">
    <name type="scientific">marine sediment metagenome</name>
    <dbReference type="NCBI Taxonomy" id="412755"/>
    <lineage>
        <taxon>unclassified sequences</taxon>
        <taxon>metagenomes</taxon>
        <taxon>ecological metagenomes</taxon>
    </lineage>
</organism>
<evidence type="ECO:0000256" key="1">
    <source>
        <dbReference type="SAM" id="Phobius"/>
    </source>
</evidence>
<evidence type="ECO:0000313" key="2">
    <source>
        <dbReference type="EMBL" id="KKN06443.1"/>
    </source>
</evidence>
<feature type="transmembrane region" description="Helical" evidence="1">
    <location>
        <begin position="47"/>
        <end position="73"/>
    </location>
</feature>